<dbReference type="Gene3D" id="3.30.710.10">
    <property type="entry name" value="Potassium Channel Kv1.1, Chain A"/>
    <property type="match status" value="1"/>
</dbReference>
<organism evidence="4">
    <name type="scientific">Strongyloides stercoralis</name>
    <name type="common">Threadworm</name>
    <dbReference type="NCBI Taxonomy" id="6248"/>
    <lineage>
        <taxon>Eukaryota</taxon>
        <taxon>Metazoa</taxon>
        <taxon>Ecdysozoa</taxon>
        <taxon>Nematoda</taxon>
        <taxon>Chromadorea</taxon>
        <taxon>Rhabditida</taxon>
        <taxon>Tylenchina</taxon>
        <taxon>Panagrolaimomorpha</taxon>
        <taxon>Strongyloidoidea</taxon>
        <taxon>Strongyloididae</taxon>
        <taxon>Strongyloides</taxon>
    </lineage>
</organism>
<dbReference type="SUPFAM" id="SSF54695">
    <property type="entry name" value="POZ domain"/>
    <property type="match status" value="1"/>
</dbReference>
<feature type="compositionally biased region" description="Basic residues" evidence="1">
    <location>
        <begin position="231"/>
        <end position="246"/>
    </location>
</feature>
<dbReference type="AlphaFoldDB" id="A0A0K0E321"/>
<dbReference type="PROSITE" id="PS50097">
    <property type="entry name" value="BTB"/>
    <property type="match status" value="1"/>
</dbReference>
<protein>
    <submittedName>
        <fullName evidence="4 5">BTB domain-containing protein</fullName>
    </submittedName>
</protein>
<evidence type="ECO:0000256" key="1">
    <source>
        <dbReference type="SAM" id="MobiDB-lite"/>
    </source>
</evidence>
<keyword evidence="3" id="KW-1185">Reference proteome</keyword>
<dbReference type="CDD" id="cd18186">
    <property type="entry name" value="BTB_POZ_ZBTB_KLHL-like"/>
    <property type="match status" value="1"/>
</dbReference>
<accession>A0A0K0E321</accession>
<feature type="compositionally biased region" description="Low complexity" evidence="1">
    <location>
        <begin position="156"/>
        <end position="166"/>
    </location>
</feature>
<dbReference type="InterPro" id="IPR011333">
    <property type="entry name" value="SKP1/BTB/POZ_sf"/>
</dbReference>
<feature type="region of interest" description="Disordered" evidence="1">
    <location>
        <begin position="223"/>
        <end position="268"/>
    </location>
</feature>
<dbReference type="WBParaSite" id="TCONS_00008242.p1">
    <property type="protein sequence ID" value="TCONS_00008242.p1"/>
    <property type="gene ID" value="XLOC_006204"/>
</dbReference>
<reference evidence="4" key="1">
    <citation type="submission" date="2015-08" db="UniProtKB">
        <authorList>
            <consortium name="WormBaseParasite"/>
        </authorList>
    </citation>
    <scope>IDENTIFICATION</scope>
</reference>
<feature type="domain" description="BTB" evidence="2">
    <location>
        <begin position="44"/>
        <end position="106"/>
    </location>
</feature>
<evidence type="ECO:0000259" key="2">
    <source>
        <dbReference type="PROSITE" id="PS50097"/>
    </source>
</evidence>
<evidence type="ECO:0000313" key="3">
    <source>
        <dbReference type="Proteomes" id="UP000035681"/>
    </source>
</evidence>
<dbReference type="InterPro" id="IPR000210">
    <property type="entry name" value="BTB/POZ_dom"/>
</dbReference>
<dbReference type="WBParaSite" id="SSTP_0000389100.1">
    <property type="protein sequence ID" value="SSTP_0000389100.1"/>
    <property type="gene ID" value="SSTP_0000389100"/>
</dbReference>
<sequence length="268" mass="31252">MNQVTFGKGNKFIPTSPIHDNKNSNQNIKLYYLYKEYLQSNEKCDLTIILNKKFVEKVHSTVFFCFATNLIQPINKKIEICNDNITEKILKYMIKYMYTGQIIISQNEFAMFYYLTKHFGVKKLKIAAESYISKMKEESYKKKSSKKMKNQFNRQSLSSSKSTSSKITDTLPTSEYINQQSYVSHPKKDNFQIKFSNSTNNQNSYQNNVLPLIATKNYSSNNDKIYEKSTKSTKSRKNKSSKRRQSNKAPKNQDFCSKNISQVRYKGG</sequence>
<name>A0A0K0E321_STRER</name>
<proteinExistence type="predicted"/>
<dbReference type="Proteomes" id="UP000035681">
    <property type="component" value="Unplaced"/>
</dbReference>
<evidence type="ECO:0000313" key="5">
    <source>
        <dbReference type="WBParaSite" id="TCONS_00008242.p1"/>
    </source>
</evidence>
<dbReference type="Pfam" id="PF00651">
    <property type="entry name" value="BTB"/>
    <property type="match status" value="1"/>
</dbReference>
<feature type="region of interest" description="Disordered" evidence="1">
    <location>
        <begin position="142"/>
        <end position="170"/>
    </location>
</feature>
<evidence type="ECO:0000313" key="4">
    <source>
        <dbReference type="WBParaSite" id="SSTP_0000389100.1"/>
    </source>
</evidence>